<dbReference type="AlphaFoldDB" id="A0A1E5W4I0"/>
<accession>A0A1E5W4I0</accession>
<reference evidence="2 3" key="1">
    <citation type="submission" date="2016-09" db="EMBL/GenBank/DDBJ databases">
        <title>The draft genome of Dichanthelium oligosanthes: A C3 panicoid grass species.</title>
        <authorList>
            <person name="Studer A.J."/>
            <person name="Schnable J.C."/>
            <person name="Brutnell T.P."/>
        </authorList>
    </citation>
    <scope>NUCLEOTIDE SEQUENCE [LARGE SCALE GENOMIC DNA]</scope>
    <source>
        <strain evidence="3">cv. Kellogg 1175</strain>
        <tissue evidence="2">Leaf</tissue>
    </source>
</reference>
<evidence type="ECO:0000313" key="3">
    <source>
        <dbReference type="Proteomes" id="UP000095767"/>
    </source>
</evidence>
<protein>
    <submittedName>
        <fullName evidence="2">Uncharacterized protein</fullName>
    </submittedName>
</protein>
<sequence length="89" mass="9126">MERKGKMAEITVARPDVVPASGSGVAISEVKQACPITPGTPSTPANVWRSSDGRRAEGGNVEALPGWKVDCLCGESGLPPAAKGGFLCF</sequence>
<feature type="compositionally biased region" description="Polar residues" evidence="1">
    <location>
        <begin position="39"/>
        <end position="49"/>
    </location>
</feature>
<evidence type="ECO:0000313" key="2">
    <source>
        <dbReference type="EMBL" id="OEL32313.1"/>
    </source>
</evidence>
<keyword evidence="3" id="KW-1185">Reference proteome</keyword>
<dbReference type="OrthoDB" id="671214at2759"/>
<gene>
    <name evidence="2" type="ORF">BAE44_0006669</name>
</gene>
<proteinExistence type="predicted"/>
<organism evidence="2 3">
    <name type="scientific">Dichanthelium oligosanthes</name>
    <dbReference type="NCBI Taxonomy" id="888268"/>
    <lineage>
        <taxon>Eukaryota</taxon>
        <taxon>Viridiplantae</taxon>
        <taxon>Streptophyta</taxon>
        <taxon>Embryophyta</taxon>
        <taxon>Tracheophyta</taxon>
        <taxon>Spermatophyta</taxon>
        <taxon>Magnoliopsida</taxon>
        <taxon>Liliopsida</taxon>
        <taxon>Poales</taxon>
        <taxon>Poaceae</taxon>
        <taxon>PACMAD clade</taxon>
        <taxon>Panicoideae</taxon>
        <taxon>Panicodae</taxon>
        <taxon>Paniceae</taxon>
        <taxon>Dichantheliinae</taxon>
        <taxon>Dichanthelium</taxon>
    </lineage>
</organism>
<evidence type="ECO:0000256" key="1">
    <source>
        <dbReference type="SAM" id="MobiDB-lite"/>
    </source>
</evidence>
<name>A0A1E5W4I0_9POAL</name>
<dbReference type="EMBL" id="LWDX02021539">
    <property type="protein sequence ID" value="OEL32313.1"/>
    <property type="molecule type" value="Genomic_DNA"/>
</dbReference>
<dbReference type="Proteomes" id="UP000095767">
    <property type="component" value="Unassembled WGS sequence"/>
</dbReference>
<comment type="caution">
    <text evidence="2">The sequence shown here is derived from an EMBL/GenBank/DDBJ whole genome shotgun (WGS) entry which is preliminary data.</text>
</comment>
<feature type="region of interest" description="Disordered" evidence="1">
    <location>
        <begin position="34"/>
        <end position="57"/>
    </location>
</feature>